<feature type="transmembrane region" description="Helical" evidence="12">
    <location>
        <begin position="231"/>
        <end position="252"/>
    </location>
</feature>
<accession>A0A432X104</accession>
<dbReference type="GO" id="GO:0046872">
    <property type="term" value="F:metal ion binding"/>
    <property type="evidence" value="ECO:0007669"/>
    <property type="project" value="UniProtKB-KW"/>
</dbReference>
<dbReference type="PANTHER" id="PTHR43221:SF2">
    <property type="entry name" value="PROTEASE HTPX HOMOLOG"/>
    <property type="match status" value="1"/>
</dbReference>
<keyword evidence="4 12" id="KW-0812">Transmembrane</keyword>
<evidence type="ECO:0000256" key="6">
    <source>
        <dbReference type="ARBA" id="ARBA00022801"/>
    </source>
</evidence>
<comment type="caution">
    <text evidence="14">The sequence shown here is derived from an EMBL/GenBank/DDBJ whole genome shotgun (WGS) entry which is preliminary data.</text>
</comment>
<dbReference type="Gene3D" id="3.30.2010.10">
    <property type="entry name" value="Metalloproteases ('zincins'), catalytic domain"/>
    <property type="match status" value="1"/>
</dbReference>
<dbReference type="GO" id="GO:0004222">
    <property type="term" value="F:metalloendopeptidase activity"/>
    <property type="evidence" value="ECO:0007669"/>
    <property type="project" value="InterPro"/>
</dbReference>
<gene>
    <name evidence="14" type="ORF">CWE15_08655</name>
</gene>
<keyword evidence="15" id="KW-1185">Reference proteome</keyword>
<sequence>MSQMNFFEHQDIARRNTRLLIILFLVAVAILVVLTGAVVAFFAGGMNSATQPAQTTGFVFHWDIILAACGVVVSAISLAVLYKWAVLRPGGKVVAEKLGGRRLEPNSSDPLERKVLHVVEEMAIAANMPVPPVYLLEQEPGINAFAAGYSPKDAVIGVTRGCVEQLTRNQLQGVIAHEIAHILNGDMRMNIRIMAILNGILFISHAGYLVLRTSAFGAASRRSNNNARNALPFLGIALLIIGAIGVLFGNIIKAAVSRQREYLADASAVQFTRDPESIGGALQQIGALQAGSQIENKNASEASHLFFGQAISKWASIFATHPPLESRIKRVLPSWDGTFKANSPQPTTATSTESSAASSAAPASPQEKLTQLAILASLPEATRTEAREQVGSEALTLALILCDEAGARQQQLSLIEKAHGATLAERAARNYTDIQALSTEQRLPLIELAMPAIKGLAAEQKVLLLTTLKALRDVDQQVSLYEWCLTELVERYIQADLHPNKRVSGVRMKAQSDAEYSLSILAHYGHDNEQQAQQAFAAAASVYGTTLQPYRQDTLSFGNLADALDRIDQWDVRQKERLVQAWLACVTSDGAISPVERKLLFTLATCIGQPLPELPENGSS</sequence>
<dbReference type="CDD" id="cd07340">
    <property type="entry name" value="M48B_Htpx_like"/>
    <property type="match status" value="1"/>
</dbReference>
<dbReference type="PANTHER" id="PTHR43221">
    <property type="entry name" value="PROTEASE HTPX"/>
    <property type="match status" value="1"/>
</dbReference>
<evidence type="ECO:0000313" key="14">
    <source>
        <dbReference type="EMBL" id="RUO39818.1"/>
    </source>
</evidence>
<dbReference type="InterPro" id="IPR001915">
    <property type="entry name" value="Peptidase_M48"/>
</dbReference>
<keyword evidence="9" id="KW-0482">Metalloprotease</keyword>
<dbReference type="InterPro" id="IPR050083">
    <property type="entry name" value="HtpX_protease"/>
</dbReference>
<dbReference type="SUPFAM" id="SSF158682">
    <property type="entry name" value="TerB-like"/>
    <property type="match status" value="1"/>
</dbReference>
<keyword evidence="10 12" id="KW-0472">Membrane</keyword>
<evidence type="ECO:0000313" key="15">
    <source>
        <dbReference type="Proteomes" id="UP000286976"/>
    </source>
</evidence>
<keyword evidence="2" id="KW-1003">Cell membrane</keyword>
<evidence type="ECO:0000256" key="10">
    <source>
        <dbReference type="ARBA" id="ARBA00023136"/>
    </source>
</evidence>
<feature type="compositionally biased region" description="Low complexity" evidence="11">
    <location>
        <begin position="343"/>
        <end position="365"/>
    </location>
</feature>
<dbReference type="RefSeq" id="WP_126757691.1">
    <property type="nucleotide sequence ID" value="NZ_PIPQ01000005.1"/>
</dbReference>
<name>A0A432X104_9GAMM</name>
<reference evidence="14 15" key="1">
    <citation type="journal article" date="2011" name="Front. Microbiol.">
        <title>Genomic signatures of strain selection and enhancement in Bacillus atrophaeus var. globigii, a historical biowarfare simulant.</title>
        <authorList>
            <person name="Gibbons H.S."/>
            <person name="Broomall S.M."/>
            <person name="McNew L.A."/>
            <person name="Daligault H."/>
            <person name="Chapman C."/>
            <person name="Bruce D."/>
            <person name="Karavis M."/>
            <person name="Krepps M."/>
            <person name="McGregor P.A."/>
            <person name="Hong C."/>
            <person name="Park K.H."/>
            <person name="Akmal A."/>
            <person name="Feldman A."/>
            <person name="Lin J.S."/>
            <person name="Chang W.E."/>
            <person name="Higgs B.W."/>
            <person name="Demirev P."/>
            <person name="Lindquist J."/>
            <person name="Liem A."/>
            <person name="Fochler E."/>
            <person name="Read T.D."/>
            <person name="Tapia R."/>
            <person name="Johnson S."/>
            <person name="Bishop-Lilly K.A."/>
            <person name="Detter C."/>
            <person name="Han C."/>
            <person name="Sozhamannan S."/>
            <person name="Rosenzweig C.N."/>
            <person name="Skowronski E.W."/>
        </authorList>
    </citation>
    <scope>NUCLEOTIDE SEQUENCE [LARGE SCALE GENOMIC DNA]</scope>
    <source>
        <strain evidence="14 15">AIT1</strain>
    </source>
</reference>
<dbReference type="Proteomes" id="UP000286976">
    <property type="component" value="Unassembled WGS sequence"/>
</dbReference>
<keyword evidence="3" id="KW-0645">Protease</keyword>
<feature type="transmembrane region" description="Helical" evidence="12">
    <location>
        <begin position="20"/>
        <end position="44"/>
    </location>
</feature>
<evidence type="ECO:0000256" key="8">
    <source>
        <dbReference type="ARBA" id="ARBA00022989"/>
    </source>
</evidence>
<evidence type="ECO:0000256" key="3">
    <source>
        <dbReference type="ARBA" id="ARBA00022670"/>
    </source>
</evidence>
<evidence type="ECO:0000256" key="7">
    <source>
        <dbReference type="ARBA" id="ARBA00022833"/>
    </source>
</evidence>
<evidence type="ECO:0000256" key="11">
    <source>
        <dbReference type="SAM" id="MobiDB-lite"/>
    </source>
</evidence>
<evidence type="ECO:0000256" key="5">
    <source>
        <dbReference type="ARBA" id="ARBA00022723"/>
    </source>
</evidence>
<feature type="transmembrane region" description="Helical" evidence="12">
    <location>
        <begin position="64"/>
        <end position="82"/>
    </location>
</feature>
<evidence type="ECO:0000256" key="12">
    <source>
        <dbReference type="SAM" id="Phobius"/>
    </source>
</evidence>
<keyword evidence="7" id="KW-0862">Zinc</keyword>
<evidence type="ECO:0000256" key="1">
    <source>
        <dbReference type="ARBA" id="ARBA00001947"/>
    </source>
</evidence>
<keyword evidence="5" id="KW-0479">Metal-binding</keyword>
<dbReference type="GO" id="GO:0006508">
    <property type="term" value="P:proteolysis"/>
    <property type="evidence" value="ECO:0007669"/>
    <property type="project" value="UniProtKB-KW"/>
</dbReference>
<evidence type="ECO:0000256" key="9">
    <source>
        <dbReference type="ARBA" id="ARBA00023049"/>
    </source>
</evidence>
<dbReference type="InterPro" id="IPR029024">
    <property type="entry name" value="TerB-like"/>
</dbReference>
<keyword evidence="6" id="KW-0378">Hydrolase</keyword>
<dbReference type="Pfam" id="PF01435">
    <property type="entry name" value="Peptidase_M48"/>
    <property type="match status" value="1"/>
</dbReference>
<dbReference type="EMBL" id="PIPQ01000005">
    <property type="protein sequence ID" value="RUO39818.1"/>
    <property type="molecule type" value="Genomic_DNA"/>
</dbReference>
<comment type="cofactor">
    <cofactor evidence="1">
        <name>Zn(2+)</name>
        <dbReference type="ChEBI" id="CHEBI:29105"/>
    </cofactor>
</comment>
<keyword evidence="8 12" id="KW-1133">Transmembrane helix</keyword>
<evidence type="ECO:0000259" key="13">
    <source>
        <dbReference type="Pfam" id="PF01435"/>
    </source>
</evidence>
<feature type="transmembrane region" description="Helical" evidence="12">
    <location>
        <begin position="191"/>
        <end position="211"/>
    </location>
</feature>
<dbReference type="OrthoDB" id="15218at2"/>
<feature type="region of interest" description="Disordered" evidence="11">
    <location>
        <begin position="339"/>
        <end position="365"/>
    </location>
</feature>
<feature type="domain" description="Peptidase M48" evidence="13">
    <location>
        <begin position="113"/>
        <end position="331"/>
    </location>
</feature>
<organism evidence="14 15">
    <name type="scientific">Aliidiomarina taiwanensis</name>
    <dbReference type="NCBI Taxonomy" id="946228"/>
    <lineage>
        <taxon>Bacteria</taxon>
        <taxon>Pseudomonadati</taxon>
        <taxon>Pseudomonadota</taxon>
        <taxon>Gammaproteobacteria</taxon>
        <taxon>Alteromonadales</taxon>
        <taxon>Idiomarinaceae</taxon>
        <taxon>Aliidiomarina</taxon>
    </lineage>
</organism>
<evidence type="ECO:0000256" key="4">
    <source>
        <dbReference type="ARBA" id="ARBA00022692"/>
    </source>
</evidence>
<dbReference type="AlphaFoldDB" id="A0A432X104"/>
<protein>
    <submittedName>
        <fullName evidence="14">Peptidase</fullName>
    </submittedName>
</protein>
<evidence type="ECO:0000256" key="2">
    <source>
        <dbReference type="ARBA" id="ARBA00022475"/>
    </source>
</evidence>
<proteinExistence type="predicted"/>